<comment type="similarity">
    <text evidence="2">Belongs to the DRAM/TMEM150 family.</text>
</comment>
<dbReference type="InterPro" id="IPR019402">
    <property type="entry name" value="CWH43_N"/>
</dbReference>
<protein>
    <recommendedName>
        <fullName evidence="7">CWH43-like N-terminal domain-containing protein</fullName>
    </recommendedName>
</protein>
<evidence type="ECO:0000256" key="1">
    <source>
        <dbReference type="ARBA" id="ARBA00004127"/>
    </source>
</evidence>
<name>A0AAN8JWW3_PATCE</name>
<feature type="domain" description="CWH43-like N-terminal" evidence="7">
    <location>
        <begin position="43"/>
        <end position="271"/>
    </location>
</feature>
<evidence type="ECO:0000256" key="5">
    <source>
        <dbReference type="ARBA" id="ARBA00023136"/>
    </source>
</evidence>
<gene>
    <name evidence="8" type="ORF">SNE40_007028</name>
</gene>
<feature type="transmembrane region" description="Helical" evidence="6">
    <location>
        <begin position="94"/>
        <end position="112"/>
    </location>
</feature>
<evidence type="ECO:0000256" key="2">
    <source>
        <dbReference type="ARBA" id="ARBA00006565"/>
    </source>
</evidence>
<evidence type="ECO:0000256" key="3">
    <source>
        <dbReference type="ARBA" id="ARBA00022692"/>
    </source>
</evidence>
<dbReference type="PANTHER" id="PTHR21324">
    <property type="entry name" value="FASTING-INDUCIBLE INTEGRAL MEMBRANE PROTEIN TM6P1-RELATED"/>
    <property type="match status" value="1"/>
</dbReference>
<reference evidence="8 9" key="1">
    <citation type="submission" date="2024-01" db="EMBL/GenBank/DDBJ databases">
        <title>The genome of the rayed Mediterranean limpet Patella caerulea (Linnaeus, 1758).</title>
        <authorList>
            <person name="Anh-Thu Weber A."/>
            <person name="Halstead-Nussloch G."/>
        </authorList>
    </citation>
    <scope>NUCLEOTIDE SEQUENCE [LARGE SCALE GENOMIC DNA]</scope>
    <source>
        <strain evidence="8">AATW-2023a</strain>
        <tissue evidence="8">Whole specimen</tissue>
    </source>
</reference>
<dbReference type="EMBL" id="JAZGQO010000006">
    <property type="protein sequence ID" value="KAK6184581.1"/>
    <property type="molecule type" value="Genomic_DNA"/>
</dbReference>
<sequence>MELTATDSPVSNGRTIQVQTNGDVGIVQVSRTNRCIGWINHHLHYLPVVTVVFFIFSLFLSYGVAVSYKHVEPNFPYISYTAIHPPERGLFSQFINMASVMMALNVFIKFLISLDVIRRRAESVENRSVADKLNIGTLICGLLSAFGLSMVANFQTVVMRPGHYIGAGLAFLCGTIYCWLQSVLSWKLKQVEECQYNRKISLIQFLMSVILTSFFITFSVTKAVYKISKEKELGTKWDTLRVPYLFSTVTEWLTVITLICFTLTFYPDFKRFSFQGPTVLVKQGNNENGNLESQVFIQNNGDVNSPPTENGDVM</sequence>
<evidence type="ECO:0000313" key="8">
    <source>
        <dbReference type="EMBL" id="KAK6184581.1"/>
    </source>
</evidence>
<dbReference type="GO" id="GO:0012505">
    <property type="term" value="C:endomembrane system"/>
    <property type="evidence" value="ECO:0007669"/>
    <property type="project" value="UniProtKB-SubCell"/>
</dbReference>
<comment type="caution">
    <text evidence="8">The sequence shown here is derived from an EMBL/GenBank/DDBJ whole genome shotgun (WGS) entry which is preliminary data.</text>
</comment>
<evidence type="ECO:0000313" key="9">
    <source>
        <dbReference type="Proteomes" id="UP001347796"/>
    </source>
</evidence>
<keyword evidence="3 6" id="KW-0812">Transmembrane</keyword>
<dbReference type="PANTHER" id="PTHR21324:SF2">
    <property type="entry name" value="EG:22E5.9 PROTEIN"/>
    <property type="match status" value="1"/>
</dbReference>
<accession>A0AAN8JWW3</accession>
<dbReference type="AlphaFoldDB" id="A0AAN8JWW3"/>
<dbReference type="InterPro" id="IPR050911">
    <property type="entry name" value="DRAM/TMEM150_Autophagy_Mod"/>
</dbReference>
<keyword evidence="9" id="KW-1185">Reference proteome</keyword>
<feature type="transmembrane region" description="Helical" evidence="6">
    <location>
        <begin position="133"/>
        <end position="152"/>
    </location>
</feature>
<comment type="subcellular location">
    <subcellularLocation>
        <location evidence="1">Endomembrane system</location>
        <topology evidence="1">Multi-pass membrane protein</topology>
    </subcellularLocation>
</comment>
<keyword evidence="5 6" id="KW-0472">Membrane</keyword>
<keyword evidence="4 6" id="KW-1133">Transmembrane helix</keyword>
<organism evidence="8 9">
    <name type="scientific">Patella caerulea</name>
    <name type="common">Rayed Mediterranean limpet</name>
    <dbReference type="NCBI Taxonomy" id="87958"/>
    <lineage>
        <taxon>Eukaryota</taxon>
        <taxon>Metazoa</taxon>
        <taxon>Spiralia</taxon>
        <taxon>Lophotrochozoa</taxon>
        <taxon>Mollusca</taxon>
        <taxon>Gastropoda</taxon>
        <taxon>Patellogastropoda</taxon>
        <taxon>Patelloidea</taxon>
        <taxon>Patellidae</taxon>
        <taxon>Patella</taxon>
    </lineage>
</organism>
<evidence type="ECO:0000256" key="4">
    <source>
        <dbReference type="ARBA" id="ARBA00022989"/>
    </source>
</evidence>
<dbReference type="Proteomes" id="UP001347796">
    <property type="component" value="Unassembled WGS sequence"/>
</dbReference>
<proteinExistence type="inferred from homology"/>
<evidence type="ECO:0000256" key="6">
    <source>
        <dbReference type="SAM" id="Phobius"/>
    </source>
</evidence>
<feature type="transmembrane region" description="Helical" evidence="6">
    <location>
        <begin position="205"/>
        <end position="225"/>
    </location>
</feature>
<feature type="transmembrane region" description="Helical" evidence="6">
    <location>
        <begin position="43"/>
        <end position="65"/>
    </location>
</feature>
<feature type="transmembrane region" description="Helical" evidence="6">
    <location>
        <begin position="164"/>
        <end position="184"/>
    </location>
</feature>
<dbReference type="Pfam" id="PF10277">
    <property type="entry name" value="Frag1"/>
    <property type="match status" value="1"/>
</dbReference>
<evidence type="ECO:0000259" key="7">
    <source>
        <dbReference type="Pfam" id="PF10277"/>
    </source>
</evidence>
<feature type="transmembrane region" description="Helical" evidence="6">
    <location>
        <begin position="245"/>
        <end position="266"/>
    </location>
</feature>